<name>A0A813RSL0_9BILA</name>
<evidence type="ECO:0000313" key="2">
    <source>
        <dbReference type="EMBL" id="CAF0785216.1"/>
    </source>
</evidence>
<organism evidence="2 3">
    <name type="scientific">Brachionus calyciflorus</name>
    <dbReference type="NCBI Taxonomy" id="104777"/>
    <lineage>
        <taxon>Eukaryota</taxon>
        <taxon>Metazoa</taxon>
        <taxon>Spiralia</taxon>
        <taxon>Gnathifera</taxon>
        <taxon>Rotifera</taxon>
        <taxon>Eurotatoria</taxon>
        <taxon>Monogononta</taxon>
        <taxon>Pseudotrocha</taxon>
        <taxon>Ploima</taxon>
        <taxon>Brachionidae</taxon>
        <taxon>Brachionus</taxon>
    </lineage>
</organism>
<keyword evidence="1" id="KW-0812">Transmembrane</keyword>
<evidence type="ECO:0000313" key="3">
    <source>
        <dbReference type="Proteomes" id="UP000663879"/>
    </source>
</evidence>
<keyword evidence="3" id="KW-1185">Reference proteome</keyword>
<proteinExistence type="predicted"/>
<keyword evidence="1" id="KW-0472">Membrane</keyword>
<dbReference type="AlphaFoldDB" id="A0A813RSL0"/>
<keyword evidence="1" id="KW-1133">Transmembrane helix</keyword>
<sequence>MIKSALIILAISFYTIILSHAYLILDRPYHNRQLDEIKRDMLADKFLNLYSGLEETESSQLDCNVACRRNARLAPKSCECRQSSSFSSSSASSKKKLLYPIDCQVLCFIGQGGKACNCNYAAFVGKK</sequence>
<evidence type="ECO:0000256" key="1">
    <source>
        <dbReference type="SAM" id="Phobius"/>
    </source>
</evidence>
<dbReference type="Proteomes" id="UP000663879">
    <property type="component" value="Unassembled WGS sequence"/>
</dbReference>
<accession>A0A813RSL0</accession>
<dbReference type="EMBL" id="CAJNOC010000633">
    <property type="protein sequence ID" value="CAF0785216.1"/>
    <property type="molecule type" value="Genomic_DNA"/>
</dbReference>
<comment type="caution">
    <text evidence="2">The sequence shown here is derived from an EMBL/GenBank/DDBJ whole genome shotgun (WGS) entry which is preliminary data.</text>
</comment>
<reference evidence="2" key="1">
    <citation type="submission" date="2021-02" db="EMBL/GenBank/DDBJ databases">
        <authorList>
            <person name="Nowell W R."/>
        </authorList>
    </citation>
    <scope>NUCLEOTIDE SEQUENCE</scope>
    <source>
        <strain evidence="2">Ploen Becks lab</strain>
    </source>
</reference>
<gene>
    <name evidence="2" type="ORF">OXX778_LOCUS5677</name>
</gene>
<feature type="transmembrane region" description="Helical" evidence="1">
    <location>
        <begin position="6"/>
        <end position="25"/>
    </location>
</feature>
<protein>
    <submittedName>
        <fullName evidence="2">Uncharacterized protein</fullName>
    </submittedName>
</protein>